<evidence type="ECO:0008006" key="2">
    <source>
        <dbReference type="Google" id="ProtNLM"/>
    </source>
</evidence>
<reference evidence="1" key="1">
    <citation type="journal article" date="2015" name="Nature">
        <title>Complex archaea that bridge the gap between prokaryotes and eukaryotes.</title>
        <authorList>
            <person name="Spang A."/>
            <person name="Saw J.H."/>
            <person name="Jorgensen S.L."/>
            <person name="Zaremba-Niedzwiedzka K."/>
            <person name="Martijn J."/>
            <person name="Lind A.E."/>
            <person name="van Eijk R."/>
            <person name="Schleper C."/>
            <person name="Guy L."/>
            <person name="Ettema T.J."/>
        </authorList>
    </citation>
    <scope>NUCLEOTIDE SEQUENCE</scope>
</reference>
<dbReference type="AlphaFoldDB" id="A0A0F9IN39"/>
<protein>
    <recommendedName>
        <fullName evidence="2">Peptidase M15A C-terminal domain-containing protein</fullName>
    </recommendedName>
</protein>
<gene>
    <name evidence="1" type="ORF">LCGC14_1559020</name>
</gene>
<organism evidence="1">
    <name type="scientific">marine sediment metagenome</name>
    <dbReference type="NCBI Taxonomy" id="412755"/>
    <lineage>
        <taxon>unclassified sequences</taxon>
        <taxon>metagenomes</taxon>
        <taxon>ecological metagenomes</taxon>
    </lineage>
</organism>
<accession>A0A0F9IN39</accession>
<proteinExistence type="predicted"/>
<sequence>MFMLKEDVRFASGMMAMGQASIVINEVCKEMHVDCVVTGGTEKHMHPPSLHPLGGALDYRIRDYPHIKRKEMFAKTVAERLGPAFNVLLKPDHLHVEYDPK</sequence>
<name>A0A0F9IN39_9ZZZZ</name>
<evidence type="ECO:0000313" key="1">
    <source>
        <dbReference type="EMBL" id="KKM47140.1"/>
    </source>
</evidence>
<dbReference type="EMBL" id="LAZR01012020">
    <property type="protein sequence ID" value="KKM47140.1"/>
    <property type="molecule type" value="Genomic_DNA"/>
</dbReference>
<comment type="caution">
    <text evidence="1">The sequence shown here is derived from an EMBL/GenBank/DDBJ whole genome shotgun (WGS) entry which is preliminary data.</text>
</comment>